<protein>
    <recommendedName>
        <fullName evidence="3">SMI1/KNR4 family protein</fullName>
    </recommendedName>
</protein>
<keyword evidence="2" id="KW-1185">Reference proteome</keyword>
<dbReference type="Proteomes" id="UP000215563">
    <property type="component" value="Unassembled WGS sequence"/>
</dbReference>
<gene>
    <name evidence="1" type="ORF">CFP75_26145</name>
</gene>
<proteinExistence type="predicted"/>
<sequence length="177" mass="20183">MYSPIPVLNELKDLYDSTREFLADGFELYGYDDKGRYFPQELDDPDFLSRLVPFAQANGSGSTYAIWRSSDETDLALLPVVVFGDEGGEHVIARDFREFLRLLGFDTEITVDHDSAYYFREDDDGHSGSHELFVEWLRQRGLEPADDPDAVVAAAGEIHGERFRAWITPFYEKAGWA</sequence>
<name>A0A229RJE5_AMYAL</name>
<comment type="caution">
    <text evidence="1">The sequence shown here is derived from an EMBL/GenBank/DDBJ whole genome shotgun (WGS) entry which is preliminary data.</text>
</comment>
<accession>A0A229RJE5</accession>
<organism evidence="1 2">
    <name type="scientific">Amycolatopsis alba DSM 44262</name>
    <dbReference type="NCBI Taxonomy" id="1125972"/>
    <lineage>
        <taxon>Bacteria</taxon>
        <taxon>Bacillati</taxon>
        <taxon>Actinomycetota</taxon>
        <taxon>Actinomycetes</taxon>
        <taxon>Pseudonocardiales</taxon>
        <taxon>Pseudonocardiaceae</taxon>
        <taxon>Amycolatopsis</taxon>
    </lineage>
</organism>
<dbReference type="OrthoDB" id="9179578at2"/>
<dbReference type="RefSeq" id="WP_020630926.1">
    <property type="nucleotide sequence ID" value="NZ_KB913032.1"/>
</dbReference>
<evidence type="ECO:0000313" key="1">
    <source>
        <dbReference type="EMBL" id="OXM46796.1"/>
    </source>
</evidence>
<evidence type="ECO:0000313" key="2">
    <source>
        <dbReference type="Proteomes" id="UP000215563"/>
    </source>
</evidence>
<reference evidence="1 2" key="1">
    <citation type="submission" date="2017-07" db="EMBL/GenBank/DDBJ databases">
        <title>Amycolatopsis alba DSM 44262 Genome sequencing and assembly.</title>
        <authorList>
            <person name="Kaur N."/>
            <person name="Mayilraj S."/>
        </authorList>
    </citation>
    <scope>NUCLEOTIDE SEQUENCE [LARGE SCALE GENOMIC DNA]</scope>
    <source>
        <strain evidence="1 2">DSM 44262</strain>
    </source>
</reference>
<dbReference type="AlphaFoldDB" id="A0A229RJE5"/>
<evidence type="ECO:0008006" key="3">
    <source>
        <dbReference type="Google" id="ProtNLM"/>
    </source>
</evidence>
<dbReference type="EMBL" id="NMQU01000083">
    <property type="protein sequence ID" value="OXM46796.1"/>
    <property type="molecule type" value="Genomic_DNA"/>
</dbReference>